<comment type="caution">
    <text evidence="2">The sequence shown here is derived from an EMBL/GenBank/DDBJ whole genome shotgun (WGS) entry which is preliminary data.</text>
</comment>
<gene>
    <name evidence="2" type="ORF">PR002_g27751</name>
</gene>
<sequence length="97" mass="10484">MVVISVVRAILHSENKFSTRSIRFTYCAKANSQATVSAKKLGAQSTSFTTFGERNGAFLTDTNSTALGLNSDPRPVHDDDSDFLGGKSRSSEMQIHA</sequence>
<accession>A0A6A3HJV0</accession>
<dbReference type="EMBL" id="QXFU01004506">
    <property type="protein sequence ID" value="KAE8968438.1"/>
    <property type="molecule type" value="Genomic_DNA"/>
</dbReference>
<reference evidence="2 3" key="1">
    <citation type="submission" date="2018-09" db="EMBL/GenBank/DDBJ databases">
        <title>Genomic investigation of the strawberry pathogen Phytophthora fragariae indicates pathogenicity is determined by transcriptional variation in three key races.</title>
        <authorList>
            <person name="Adams T.M."/>
            <person name="Armitage A.D."/>
            <person name="Sobczyk M.K."/>
            <person name="Bates H.J."/>
            <person name="Dunwell J.M."/>
            <person name="Nellist C.F."/>
            <person name="Harrison R.J."/>
        </authorList>
    </citation>
    <scope>NUCLEOTIDE SEQUENCE [LARGE SCALE GENOMIC DNA]</scope>
    <source>
        <strain evidence="2 3">SCRP324</strain>
    </source>
</reference>
<proteinExistence type="predicted"/>
<feature type="region of interest" description="Disordered" evidence="1">
    <location>
        <begin position="64"/>
        <end position="97"/>
    </location>
</feature>
<evidence type="ECO:0000313" key="3">
    <source>
        <dbReference type="Proteomes" id="UP000435112"/>
    </source>
</evidence>
<protein>
    <submittedName>
        <fullName evidence="2">Uncharacterized protein</fullName>
    </submittedName>
</protein>
<dbReference type="Proteomes" id="UP000435112">
    <property type="component" value="Unassembled WGS sequence"/>
</dbReference>
<organism evidence="2 3">
    <name type="scientific">Phytophthora rubi</name>
    <dbReference type="NCBI Taxonomy" id="129364"/>
    <lineage>
        <taxon>Eukaryota</taxon>
        <taxon>Sar</taxon>
        <taxon>Stramenopiles</taxon>
        <taxon>Oomycota</taxon>
        <taxon>Peronosporomycetes</taxon>
        <taxon>Peronosporales</taxon>
        <taxon>Peronosporaceae</taxon>
        <taxon>Phytophthora</taxon>
    </lineage>
</organism>
<name>A0A6A3HJV0_9STRA</name>
<evidence type="ECO:0000313" key="2">
    <source>
        <dbReference type="EMBL" id="KAE8968438.1"/>
    </source>
</evidence>
<dbReference type="AlphaFoldDB" id="A0A6A3HJV0"/>
<evidence type="ECO:0000256" key="1">
    <source>
        <dbReference type="SAM" id="MobiDB-lite"/>
    </source>
</evidence>